<reference evidence="2" key="1">
    <citation type="submission" date="2023-03" db="EMBL/GenBank/DDBJ databases">
        <title>Massive genome expansion in bonnet fungi (Mycena s.s.) driven by repeated elements and novel gene families across ecological guilds.</title>
        <authorList>
            <consortium name="Lawrence Berkeley National Laboratory"/>
            <person name="Harder C.B."/>
            <person name="Miyauchi S."/>
            <person name="Viragh M."/>
            <person name="Kuo A."/>
            <person name="Thoen E."/>
            <person name="Andreopoulos B."/>
            <person name="Lu D."/>
            <person name="Skrede I."/>
            <person name="Drula E."/>
            <person name="Henrissat B."/>
            <person name="Morin E."/>
            <person name="Kohler A."/>
            <person name="Barry K."/>
            <person name="LaButti K."/>
            <person name="Morin E."/>
            <person name="Salamov A."/>
            <person name="Lipzen A."/>
            <person name="Mereny Z."/>
            <person name="Hegedus B."/>
            <person name="Baldrian P."/>
            <person name="Stursova M."/>
            <person name="Weitz H."/>
            <person name="Taylor A."/>
            <person name="Grigoriev I.V."/>
            <person name="Nagy L.G."/>
            <person name="Martin F."/>
            <person name="Kauserud H."/>
        </authorList>
    </citation>
    <scope>NUCLEOTIDE SEQUENCE</scope>
    <source>
        <strain evidence="2">CBHHK067</strain>
    </source>
</reference>
<dbReference type="EMBL" id="JARKIE010000502">
    <property type="protein sequence ID" value="KAJ7631814.1"/>
    <property type="molecule type" value="Genomic_DNA"/>
</dbReference>
<protein>
    <submittedName>
        <fullName evidence="2">Uncharacterized protein</fullName>
    </submittedName>
</protein>
<keyword evidence="1" id="KW-0472">Membrane</keyword>
<feature type="transmembrane region" description="Helical" evidence="1">
    <location>
        <begin position="234"/>
        <end position="255"/>
    </location>
</feature>
<dbReference type="Proteomes" id="UP001221757">
    <property type="component" value="Unassembled WGS sequence"/>
</dbReference>
<evidence type="ECO:0000313" key="3">
    <source>
        <dbReference type="Proteomes" id="UP001221757"/>
    </source>
</evidence>
<comment type="caution">
    <text evidence="2">The sequence shown here is derived from an EMBL/GenBank/DDBJ whole genome shotgun (WGS) entry which is preliminary data.</text>
</comment>
<dbReference type="AlphaFoldDB" id="A0AAD7FQ74"/>
<keyword evidence="3" id="KW-1185">Reference proteome</keyword>
<organism evidence="2 3">
    <name type="scientific">Mycena rosella</name>
    <name type="common">Pink bonnet</name>
    <name type="synonym">Agaricus rosellus</name>
    <dbReference type="NCBI Taxonomy" id="1033263"/>
    <lineage>
        <taxon>Eukaryota</taxon>
        <taxon>Fungi</taxon>
        <taxon>Dikarya</taxon>
        <taxon>Basidiomycota</taxon>
        <taxon>Agaricomycotina</taxon>
        <taxon>Agaricomycetes</taxon>
        <taxon>Agaricomycetidae</taxon>
        <taxon>Agaricales</taxon>
        <taxon>Marasmiineae</taxon>
        <taxon>Mycenaceae</taxon>
        <taxon>Mycena</taxon>
    </lineage>
</organism>
<feature type="transmembrane region" description="Helical" evidence="1">
    <location>
        <begin position="66"/>
        <end position="88"/>
    </location>
</feature>
<gene>
    <name evidence="2" type="ORF">B0H17DRAFT_1217688</name>
</gene>
<sequence>MADTLSQMKSSEGMGSIRQTGSLQLVNTNLNSLAVIATFLAAVQAQAISFSVDKNTTKVEIATNTLFFAGLFVDVLSGTIAIVGSVQLQRTYGLLKQRESSLAGLKTAVKTLSSSSNAKDALALVNHLHYLERVMFPLLQSPRLWNSLSQPLRQSADLVEQIIKDSEFEDHLRITFVYSLADYRRITNRLASSRFRTSLGFTASLIVPGLVIAGLCCFMAGALCFVLDSQPVQVWATSIGVLAGTLLLLLTVLGLNIDPRTIELPFNDV</sequence>
<accession>A0AAD7FQ74</accession>
<keyword evidence="1" id="KW-0812">Transmembrane</keyword>
<feature type="transmembrane region" description="Helical" evidence="1">
    <location>
        <begin position="199"/>
        <end position="222"/>
    </location>
</feature>
<name>A0AAD7FQ74_MYCRO</name>
<keyword evidence="1" id="KW-1133">Transmembrane helix</keyword>
<proteinExistence type="predicted"/>
<evidence type="ECO:0000256" key="1">
    <source>
        <dbReference type="SAM" id="Phobius"/>
    </source>
</evidence>
<evidence type="ECO:0000313" key="2">
    <source>
        <dbReference type="EMBL" id="KAJ7631814.1"/>
    </source>
</evidence>